<evidence type="ECO:0008006" key="3">
    <source>
        <dbReference type="Google" id="ProtNLM"/>
    </source>
</evidence>
<evidence type="ECO:0000313" key="1">
    <source>
        <dbReference type="EMBL" id="MQL75482.1"/>
    </source>
</evidence>
<dbReference type="AlphaFoldDB" id="A0A843TSC8"/>
<sequence length="185" mass="20993">MLFVEEFEMADRRDWGGWGDDPEETTHQLIERLWESITEIRTRLDQQGLVQPVVVGASVVEEAVPIPVIPPPPPPGVEVPLMIPVPPVPPVRPAEDSTMQIERFLRLQPPTYTGGPNPDTAEHLIHEIERVFVTMRCPLADRVVLATFQLRGFAQEWWRLKMQTTFAGRAKETYGGMPRPSPLNR</sequence>
<dbReference type="Proteomes" id="UP000652761">
    <property type="component" value="Unassembled WGS sequence"/>
</dbReference>
<keyword evidence="2" id="KW-1185">Reference proteome</keyword>
<organism evidence="1 2">
    <name type="scientific">Colocasia esculenta</name>
    <name type="common">Wild taro</name>
    <name type="synonym">Arum esculentum</name>
    <dbReference type="NCBI Taxonomy" id="4460"/>
    <lineage>
        <taxon>Eukaryota</taxon>
        <taxon>Viridiplantae</taxon>
        <taxon>Streptophyta</taxon>
        <taxon>Embryophyta</taxon>
        <taxon>Tracheophyta</taxon>
        <taxon>Spermatophyta</taxon>
        <taxon>Magnoliopsida</taxon>
        <taxon>Liliopsida</taxon>
        <taxon>Araceae</taxon>
        <taxon>Aroideae</taxon>
        <taxon>Colocasieae</taxon>
        <taxon>Colocasia</taxon>
    </lineage>
</organism>
<name>A0A843TSC8_COLES</name>
<dbReference type="EMBL" id="NMUH01000253">
    <property type="protein sequence ID" value="MQL75482.1"/>
    <property type="molecule type" value="Genomic_DNA"/>
</dbReference>
<protein>
    <recommendedName>
        <fullName evidence="3">Retrotransposon gag domain-containing protein</fullName>
    </recommendedName>
</protein>
<gene>
    <name evidence="1" type="ORF">Taro_007854</name>
</gene>
<comment type="caution">
    <text evidence="1">The sequence shown here is derived from an EMBL/GenBank/DDBJ whole genome shotgun (WGS) entry which is preliminary data.</text>
</comment>
<proteinExistence type="predicted"/>
<accession>A0A843TSC8</accession>
<reference evidence="1" key="1">
    <citation type="submission" date="2017-07" db="EMBL/GenBank/DDBJ databases">
        <title>Taro Niue Genome Assembly and Annotation.</title>
        <authorList>
            <person name="Atibalentja N."/>
            <person name="Keating K."/>
            <person name="Fields C.J."/>
        </authorList>
    </citation>
    <scope>NUCLEOTIDE SEQUENCE</scope>
    <source>
        <strain evidence="1">Niue_2</strain>
        <tissue evidence="1">Leaf</tissue>
    </source>
</reference>
<evidence type="ECO:0000313" key="2">
    <source>
        <dbReference type="Proteomes" id="UP000652761"/>
    </source>
</evidence>